<dbReference type="PATRIC" id="fig|1702214.3.peg.1169"/>
<comment type="similarity">
    <text evidence="2">Belongs to the transketolase family.</text>
</comment>
<keyword evidence="6" id="KW-1185">Reference proteome</keyword>
<gene>
    <name evidence="5" type="ORF">AL399_09030</name>
</gene>
<dbReference type="SUPFAM" id="SSF52518">
    <property type="entry name" value="Thiamin diphosphate-binding fold (THDP-binding)"/>
    <property type="match status" value="1"/>
</dbReference>
<comment type="cofactor">
    <cofactor evidence="1">
        <name>thiamine diphosphate</name>
        <dbReference type="ChEBI" id="CHEBI:58937"/>
    </cofactor>
</comment>
<dbReference type="Proteomes" id="UP000054172">
    <property type="component" value="Unassembled WGS sequence"/>
</dbReference>
<dbReference type="PANTHER" id="PTHR47514:SF1">
    <property type="entry name" value="TRANSKETOLASE N-TERMINAL SECTION-RELATED"/>
    <property type="match status" value="1"/>
</dbReference>
<dbReference type="Pfam" id="PF00456">
    <property type="entry name" value="Transketolase_N"/>
    <property type="match status" value="1"/>
</dbReference>
<feature type="domain" description="Transketolase N-terminal" evidence="4">
    <location>
        <begin position="10"/>
        <end position="275"/>
    </location>
</feature>
<dbReference type="PANTHER" id="PTHR47514">
    <property type="entry name" value="TRANSKETOLASE N-TERMINAL SECTION-RELATED"/>
    <property type="match status" value="1"/>
</dbReference>
<proteinExistence type="inferred from homology"/>
<evidence type="ECO:0000256" key="1">
    <source>
        <dbReference type="ARBA" id="ARBA00001964"/>
    </source>
</evidence>
<name>A0A0Q4B2G8_9BACT</name>
<dbReference type="CDD" id="cd02012">
    <property type="entry name" value="TPP_TK"/>
    <property type="match status" value="1"/>
</dbReference>
<accession>A0A0Q4B2G8</accession>
<comment type="caution">
    <text evidence="5">The sequence shown here is derived from an EMBL/GenBank/DDBJ whole genome shotgun (WGS) entry which is preliminary data.</text>
</comment>
<dbReference type="Gene3D" id="3.40.50.970">
    <property type="match status" value="1"/>
</dbReference>
<sequence length="282" mass="30069">MADIARLEEVARQVRRDALRMVNAVASGHPGGALGVANYLTALYFNVLNHKPKPFSMAGDGEDLFFLSAGHLSAAWYSVLARAGYFDVGELATFRRLGSRLQGHPSPHEGLPGVRIASGSLGQGLSVAVGAALGKRLRGDRALVYSLHGDGEMQEGQIWEATMFAAARKVDNLIATVDCNNAQIDGPVEEVVSLGSLRLKFEAFGWQVVEADGDDMGALLQGLAQAKVLLGAAKPVALLMKTHMGHGVSYMEGDYRWHGKPPSDEQLATALQEIGETSLGDF</sequence>
<reference evidence="5" key="1">
    <citation type="submission" date="2015-08" db="EMBL/GenBank/DDBJ databases">
        <title>Candidatus Bacteriodes Periocalifornicus.</title>
        <authorList>
            <person name="McLean J.S."/>
            <person name="Kelley S."/>
        </authorList>
    </citation>
    <scope>NUCLEOTIDE SEQUENCE [LARGE SCALE GENOMIC DNA]</scope>
    <source>
        <strain evidence="5">12B</strain>
    </source>
</reference>
<evidence type="ECO:0000313" key="5">
    <source>
        <dbReference type="EMBL" id="KQM08130.1"/>
    </source>
</evidence>
<organism evidence="5 6">
    <name type="scientific">Candidatus [Bacteroides] periocalifornicus</name>
    <dbReference type="NCBI Taxonomy" id="1702214"/>
    <lineage>
        <taxon>Bacteria</taxon>
        <taxon>Pseudomonadati</taxon>
        <taxon>Bacteroidota</taxon>
    </lineage>
</organism>
<dbReference type="EMBL" id="LIIK01000067">
    <property type="protein sequence ID" value="KQM08130.1"/>
    <property type="molecule type" value="Genomic_DNA"/>
</dbReference>
<dbReference type="InterPro" id="IPR029061">
    <property type="entry name" value="THDP-binding"/>
</dbReference>
<dbReference type="STRING" id="1702214.AL399_09030"/>
<dbReference type="AlphaFoldDB" id="A0A0Q4B2G8"/>
<keyword evidence="3" id="KW-0786">Thiamine pyrophosphate</keyword>
<evidence type="ECO:0000259" key="4">
    <source>
        <dbReference type="Pfam" id="PF00456"/>
    </source>
</evidence>
<evidence type="ECO:0000256" key="2">
    <source>
        <dbReference type="ARBA" id="ARBA00007131"/>
    </source>
</evidence>
<evidence type="ECO:0000256" key="3">
    <source>
        <dbReference type="ARBA" id="ARBA00023052"/>
    </source>
</evidence>
<evidence type="ECO:0000313" key="6">
    <source>
        <dbReference type="Proteomes" id="UP000054172"/>
    </source>
</evidence>
<protein>
    <submittedName>
        <fullName evidence="5">Transketolase</fullName>
    </submittedName>
</protein>
<dbReference type="InterPro" id="IPR005474">
    <property type="entry name" value="Transketolase_N"/>
</dbReference>